<protein>
    <submittedName>
        <fullName evidence="2">Uncharacterized protein</fullName>
    </submittedName>
</protein>
<keyword evidence="3" id="KW-1185">Reference proteome</keyword>
<dbReference type="Proteomes" id="UP000295281">
    <property type="component" value="Unassembled WGS sequence"/>
</dbReference>
<sequence>MGLCPREFPVGAGGAEQAGAERKRGSGMVEVRERSWGAVHVVRPGIGVEVANGQDETFPGFVAGALEQVRGVPVGGDLVDAFAPDGDGAGFRCITDPGSGGGEGGAYHGVTLLFQQSVALRPRIGAAKPPAIETKAVGGRRDDGTRVFEAPWIPCVRLPGRPAEGSPVMLGEGREMHHDGVVNPDFAGKADFGLVVFHEMCHAYYDQAGAAGLMSGRAAEFEAAPGHRVADFQNYAEEILVCGLLQGKGLKYCENTYRRQKGLPPRPAYSAVGLKDDPDLAAFAWPSGGPDAPFKEWKAVLRELNFSTA</sequence>
<dbReference type="EMBL" id="SNYN01000002">
    <property type="protein sequence ID" value="TDQ54280.1"/>
    <property type="molecule type" value="Genomic_DNA"/>
</dbReference>
<gene>
    <name evidence="2" type="ORF">EV190_102113</name>
</gene>
<evidence type="ECO:0000313" key="2">
    <source>
        <dbReference type="EMBL" id="TDQ54280.1"/>
    </source>
</evidence>
<reference evidence="2 3" key="1">
    <citation type="submission" date="2019-03" db="EMBL/GenBank/DDBJ databases">
        <title>Genomic Encyclopedia of Type Strains, Phase IV (KMG-IV): sequencing the most valuable type-strain genomes for metagenomic binning, comparative biology and taxonomic classification.</title>
        <authorList>
            <person name="Goeker M."/>
        </authorList>
    </citation>
    <scope>NUCLEOTIDE SEQUENCE [LARGE SCALE GENOMIC DNA]</scope>
    <source>
        <strain evidence="2 3">DSM 46770</strain>
    </source>
</reference>
<proteinExistence type="predicted"/>
<dbReference type="AlphaFoldDB" id="A0A4R6V2L7"/>
<accession>A0A4R6V2L7</accession>
<comment type="caution">
    <text evidence="2">The sequence shown here is derived from an EMBL/GenBank/DDBJ whole genome shotgun (WGS) entry which is preliminary data.</text>
</comment>
<name>A0A4R6V2L7_9ACTN</name>
<evidence type="ECO:0000256" key="1">
    <source>
        <dbReference type="SAM" id="MobiDB-lite"/>
    </source>
</evidence>
<feature type="region of interest" description="Disordered" evidence="1">
    <location>
        <begin position="1"/>
        <end position="26"/>
    </location>
</feature>
<organism evidence="2 3">
    <name type="scientific">Actinorugispora endophytica</name>
    <dbReference type="NCBI Taxonomy" id="1605990"/>
    <lineage>
        <taxon>Bacteria</taxon>
        <taxon>Bacillati</taxon>
        <taxon>Actinomycetota</taxon>
        <taxon>Actinomycetes</taxon>
        <taxon>Streptosporangiales</taxon>
        <taxon>Nocardiopsidaceae</taxon>
        <taxon>Actinorugispora</taxon>
    </lineage>
</organism>
<evidence type="ECO:0000313" key="3">
    <source>
        <dbReference type="Proteomes" id="UP000295281"/>
    </source>
</evidence>